<dbReference type="Proteomes" id="UP000518266">
    <property type="component" value="Unassembled WGS sequence"/>
</dbReference>
<gene>
    <name evidence="1" type="ORF">F7725_005238</name>
</gene>
<evidence type="ECO:0000313" key="2">
    <source>
        <dbReference type="Proteomes" id="UP000518266"/>
    </source>
</evidence>
<evidence type="ECO:0000313" key="1">
    <source>
        <dbReference type="EMBL" id="KAF3851883.1"/>
    </source>
</evidence>
<dbReference type="InterPro" id="IPR028994">
    <property type="entry name" value="Integrin_alpha_N"/>
</dbReference>
<proteinExistence type="predicted"/>
<protein>
    <submittedName>
        <fullName evidence="1">Uncharacterized protein</fullName>
    </submittedName>
</protein>
<accession>A0A7J5YRV0</accession>
<sequence length="81" mass="9119">MAFNIDMTKPVVYVGEQKDFFGYKVLQYSSGTNKGIIATAPLWQNGSGAICKSHQNQTFRCTNPQVFISILHINHTKNKEI</sequence>
<comment type="caution">
    <text evidence="1">The sequence shown here is derived from an EMBL/GenBank/DDBJ whole genome shotgun (WGS) entry which is preliminary data.</text>
</comment>
<name>A0A7J5YRV0_DISMA</name>
<dbReference type="Gene3D" id="2.130.10.130">
    <property type="entry name" value="Integrin alpha, N-terminal"/>
    <property type="match status" value="1"/>
</dbReference>
<dbReference type="EMBL" id="JAAKFY010000009">
    <property type="protein sequence ID" value="KAF3851883.1"/>
    <property type="molecule type" value="Genomic_DNA"/>
</dbReference>
<keyword evidence="2" id="KW-1185">Reference proteome</keyword>
<dbReference type="AlphaFoldDB" id="A0A7J5YRV0"/>
<organism evidence="1 2">
    <name type="scientific">Dissostichus mawsoni</name>
    <name type="common">Antarctic cod</name>
    <dbReference type="NCBI Taxonomy" id="36200"/>
    <lineage>
        <taxon>Eukaryota</taxon>
        <taxon>Metazoa</taxon>
        <taxon>Chordata</taxon>
        <taxon>Craniata</taxon>
        <taxon>Vertebrata</taxon>
        <taxon>Euteleostomi</taxon>
        <taxon>Actinopterygii</taxon>
        <taxon>Neopterygii</taxon>
        <taxon>Teleostei</taxon>
        <taxon>Neoteleostei</taxon>
        <taxon>Acanthomorphata</taxon>
        <taxon>Eupercaria</taxon>
        <taxon>Perciformes</taxon>
        <taxon>Notothenioidei</taxon>
        <taxon>Nototheniidae</taxon>
        <taxon>Dissostichus</taxon>
    </lineage>
</organism>
<reference evidence="1 2" key="1">
    <citation type="submission" date="2020-03" db="EMBL/GenBank/DDBJ databases">
        <title>Dissostichus mawsoni Genome sequencing and assembly.</title>
        <authorList>
            <person name="Park H."/>
        </authorList>
    </citation>
    <scope>NUCLEOTIDE SEQUENCE [LARGE SCALE GENOMIC DNA]</scope>
    <source>
        <strain evidence="1">DM0001</strain>
        <tissue evidence="1">Muscle</tissue>
    </source>
</reference>